<dbReference type="Gene3D" id="1.10.10.2840">
    <property type="entry name" value="PucR C-terminal helix-turn-helix domain"/>
    <property type="match status" value="1"/>
</dbReference>
<evidence type="ECO:0000259" key="3">
    <source>
        <dbReference type="Pfam" id="PF07905"/>
    </source>
</evidence>
<dbReference type="RefSeq" id="WP_319956013.1">
    <property type="nucleotide sequence ID" value="NZ_JAXAVX010000023.1"/>
</dbReference>
<evidence type="ECO:0000259" key="5">
    <source>
        <dbReference type="Pfam" id="PF17853"/>
    </source>
</evidence>
<dbReference type="InterPro" id="IPR051448">
    <property type="entry name" value="CdaR-like_regulators"/>
</dbReference>
<dbReference type="Proteomes" id="UP001277761">
    <property type="component" value="Unassembled WGS sequence"/>
</dbReference>
<evidence type="ECO:0000313" key="7">
    <source>
        <dbReference type="Proteomes" id="UP001277761"/>
    </source>
</evidence>
<feature type="domain" description="PucR C-terminal helix-turn-helix" evidence="4">
    <location>
        <begin position="468"/>
        <end position="526"/>
    </location>
</feature>
<protein>
    <submittedName>
        <fullName evidence="6">PucR family transcriptional regulator ligand-binding domain-containing protein</fullName>
    </submittedName>
</protein>
<proteinExistence type="inferred from homology"/>
<dbReference type="Pfam" id="PF07905">
    <property type="entry name" value="PucR"/>
    <property type="match status" value="1"/>
</dbReference>
<dbReference type="Pfam" id="PF13556">
    <property type="entry name" value="HTH_30"/>
    <property type="match status" value="1"/>
</dbReference>
<dbReference type="InterPro" id="IPR042070">
    <property type="entry name" value="PucR_C-HTH_sf"/>
</dbReference>
<comment type="similarity">
    <text evidence="1">Belongs to the CdaR family.</text>
</comment>
<dbReference type="InterPro" id="IPR041522">
    <property type="entry name" value="CdaR_GGDEF"/>
</dbReference>
<reference evidence="6 7" key="1">
    <citation type="submission" date="2023-11" db="EMBL/GenBank/DDBJ databases">
        <authorList>
            <person name="Xu M."/>
            <person name="Jiang T."/>
        </authorList>
    </citation>
    <scope>NUCLEOTIDE SEQUENCE [LARGE SCALE GENOMIC DNA]</scope>
    <source>
        <strain evidence="6 7">SD</strain>
    </source>
</reference>
<comment type="caution">
    <text evidence="6">The sequence shown here is derived from an EMBL/GenBank/DDBJ whole genome shotgun (WGS) entry which is preliminary data.</text>
</comment>
<evidence type="ECO:0000313" key="6">
    <source>
        <dbReference type="EMBL" id="MDX8153864.1"/>
    </source>
</evidence>
<evidence type="ECO:0000259" key="4">
    <source>
        <dbReference type="Pfam" id="PF13556"/>
    </source>
</evidence>
<name>A0ABU4VPS2_9ACTN</name>
<evidence type="ECO:0000256" key="2">
    <source>
        <dbReference type="SAM" id="MobiDB-lite"/>
    </source>
</evidence>
<keyword evidence="7" id="KW-1185">Reference proteome</keyword>
<dbReference type="PANTHER" id="PTHR33744">
    <property type="entry name" value="CARBOHYDRATE DIACID REGULATOR"/>
    <property type="match status" value="1"/>
</dbReference>
<dbReference type="InterPro" id="IPR012914">
    <property type="entry name" value="PucR_dom"/>
</dbReference>
<feature type="region of interest" description="Disordered" evidence="2">
    <location>
        <begin position="351"/>
        <end position="377"/>
    </location>
</feature>
<dbReference type="EMBL" id="JAXAVX010000023">
    <property type="protein sequence ID" value="MDX8153864.1"/>
    <property type="molecule type" value="Genomic_DNA"/>
</dbReference>
<dbReference type="Pfam" id="PF17853">
    <property type="entry name" value="GGDEF_2"/>
    <property type="match status" value="1"/>
</dbReference>
<dbReference type="InterPro" id="IPR025736">
    <property type="entry name" value="PucR_C-HTH_dom"/>
</dbReference>
<accession>A0ABU4VPS2</accession>
<organism evidence="6 7">
    <name type="scientific">Patulibacter brassicae</name>
    <dbReference type="NCBI Taxonomy" id="1705717"/>
    <lineage>
        <taxon>Bacteria</taxon>
        <taxon>Bacillati</taxon>
        <taxon>Actinomycetota</taxon>
        <taxon>Thermoleophilia</taxon>
        <taxon>Solirubrobacterales</taxon>
        <taxon>Patulibacteraceae</taxon>
        <taxon>Patulibacter</taxon>
    </lineage>
</organism>
<feature type="domain" description="Purine catabolism PurC-like" evidence="3">
    <location>
        <begin position="10"/>
        <end position="128"/>
    </location>
</feature>
<feature type="domain" description="CdaR GGDEF-like" evidence="5">
    <location>
        <begin position="286"/>
        <end position="422"/>
    </location>
</feature>
<evidence type="ECO:0000256" key="1">
    <source>
        <dbReference type="ARBA" id="ARBA00006754"/>
    </source>
</evidence>
<gene>
    <name evidence="6" type="ORF">SK069_19860</name>
</gene>
<sequence length="535" mass="57859">MSAGPFSLRDLLDHHELGLQLVTASSSAGARRISGVHTVEIDHPVRWLAPEWVMLTTGVRLADDEVAQRTLVRELHDHGVSALGVGLGIAFEEPPEALLDEGRRLGFPVFTVPLETPFREVAAFVHRSLLSSEMRSLQRLSSIQRYLIDALRSPDPQPVLVERLASLLDGSAAVVRNDGRPRVASGSLPDDLRDAFHDPVSGVREWRSPPWTVIAAPVLDEDDGTEAPDWVVLATRTRAAAPRLGRAAVQATVPLVAAASRLAETKRQQDRAIRRALLEELLRDGGAADPAAGARLRALGVALERPHRALVLRRPVALGDAGLAELEALLEAQGEVGLVAQDRGRVAVVLPGDPVPPSGISREEDAAPSPEVEPLLRDDDPAERLVVAVLDADPDVEVGLGRSFTGAAGIAASVRDAQVAVELVDHARRWRRFDDLDLTETVLAHVDRAAIAPKLEALGEVLDSRPGLRAAVRAWFDAELDVRAAAESLHLHPNSLRYRLSRLAEALDRPLRASSTIADLHLLLEAERRHAPRGE</sequence>